<organism evidence="1 2">
    <name type="scientific">Paenibacillus taihuensis</name>
    <dbReference type="NCBI Taxonomy" id="1156355"/>
    <lineage>
        <taxon>Bacteria</taxon>
        <taxon>Bacillati</taxon>
        <taxon>Bacillota</taxon>
        <taxon>Bacilli</taxon>
        <taxon>Bacillales</taxon>
        <taxon>Paenibacillaceae</taxon>
        <taxon>Paenibacillus</taxon>
    </lineage>
</organism>
<dbReference type="Pfam" id="PF14520">
    <property type="entry name" value="HHH_5"/>
    <property type="match status" value="1"/>
</dbReference>
<evidence type="ECO:0000313" key="2">
    <source>
        <dbReference type="Proteomes" id="UP000256304"/>
    </source>
</evidence>
<proteinExistence type="predicted"/>
<dbReference type="EMBL" id="QTTN01000019">
    <property type="protein sequence ID" value="REE81276.1"/>
    <property type="molecule type" value="Genomic_DNA"/>
</dbReference>
<protein>
    <submittedName>
        <fullName evidence="1">Helix-hairpin-helix protein</fullName>
    </submittedName>
</protein>
<dbReference type="AlphaFoldDB" id="A0A3D9RW21"/>
<accession>A0A3D9RW21</accession>
<dbReference type="OrthoDB" id="7950977at2"/>
<reference evidence="1 2" key="1">
    <citation type="submission" date="2018-08" db="EMBL/GenBank/DDBJ databases">
        <title>Genomic Encyclopedia of Type Strains, Phase III (KMG-III): the genomes of soil and plant-associated and newly described type strains.</title>
        <authorList>
            <person name="Whitman W."/>
        </authorList>
    </citation>
    <scope>NUCLEOTIDE SEQUENCE [LARGE SCALE GENOMIC DNA]</scope>
    <source>
        <strain evidence="1 2">CGMCC 1.10966</strain>
    </source>
</reference>
<name>A0A3D9RW21_9BACL</name>
<sequence length="90" mass="9519">MKSSETANTNHDFPAGLAKPALRALSNAGLHSLADISSMSEAEFRKLHGIGPKAVDLIVAAFEAKGLAFAKSQVAALVTEDGRLREENTR</sequence>
<dbReference type="Proteomes" id="UP000256304">
    <property type="component" value="Unassembled WGS sequence"/>
</dbReference>
<dbReference type="SUPFAM" id="SSF47789">
    <property type="entry name" value="C-terminal domain of RNA polymerase alpha subunit"/>
    <property type="match status" value="1"/>
</dbReference>
<keyword evidence="2" id="KW-1185">Reference proteome</keyword>
<comment type="caution">
    <text evidence="1">The sequence shown here is derived from an EMBL/GenBank/DDBJ whole genome shotgun (WGS) entry which is preliminary data.</text>
</comment>
<evidence type="ECO:0000313" key="1">
    <source>
        <dbReference type="EMBL" id="REE81276.1"/>
    </source>
</evidence>
<dbReference type="Gene3D" id="1.10.150.20">
    <property type="entry name" value="5' to 3' exonuclease, C-terminal subdomain"/>
    <property type="match status" value="1"/>
</dbReference>
<dbReference type="RefSeq" id="WP_116190206.1">
    <property type="nucleotide sequence ID" value="NZ_QTTN01000019.1"/>
</dbReference>
<gene>
    <name evidence="1" type="ORF">A8990_119111</name>
</gene>